<sequence length="54" mass="6268">MGRAIRTSLKSYLSSFQEGPRDQRRRRAVVKDQFPDALTRRPTAHSIEKRAPDN</sequence>
<proteinExistence type="predicted"/>
<name>A0A1Y0B0V9_9LAMI</name>
<keyword evidence="2" id="KW-0496">Mitochondrion</keyword>
<geneLocation type="mitochondrion" evidence="2"/>
<reference evidence="2" key="1">
    <citation type="submission" date="2017-03" db="EMBL/GenBank/DDBJ databases">
        <title>The mitochondrial genome of the carnivorous plant Utricularia reniformis (Lentibulariaceae): structure, comparative analysis and evolutionary landmarks.</title>
        <authorList>
            <person name="Silva S.R."/>
            <person name="Alvarenga D.O."/>
            <person name="Michael T.P."/>
            <person name="Miranda V.F.O."/>
            <person name="Varani A.M."/>
        </authorList>
    </citation>
    <scope>NUCLEOTIDE SEQUENCE</scope>
</reference>
<feature type="region of interest" description="Disordered" evidence="1">
    <location>
        <begin position="1"/>
        <end position="54"/>
    </location>
</feature>
<evidence type="ECO:0000313" key="2">
    <source>
        <dbReference type="EMBL" id="ART31011.1"/>
    </source>
</evidence>
<feature type="compositionally biased region" description="Polar residues" evidence="1">
    <location>
        <begin position="8"/>
        <end position="17"/>
    </location>
</feature>
<dbReference type="AlphaFoldDB" id="A0A1Y0B0V9"/>
<protein>
    <submittedName>
        <fullName evidence="2">Uncharacterized protein</fullName>
    </submittedName>
</protein>
<dbReference type="EMBL" id="KY774314">
    <property type="protein sequence ID" value="ART31011.1"/>
    <property type="molecule type" value="Genomic_DNA"/>
</dbReference>
<organism evidence="2">
    <name type="scientific">Utricularia reniformis</name>
    <dbReference type="NCBI Taxonomy" id="192314"/>
    <lineage>
        <taxon>Eukaryota</taxon>
        <taxon>Viridiplantae</taxon>
        <taxon>Streptophyta</taxon>
        <taxon>Embryophyta</taxon>
        <taxon>Tracheophyta</taxon>
        <taxon>Spermatophyta</taxon>
        <taxon>Magnoliopsida</taxon>
        <taxon>eudicotyledons</taxon>
        <taxon>Gunneridae</taxon>
        <taxon>Pentapetalae</taxon>
        <taxon>asterids</taxon>
        <taxon>lamiids</taxon>
        <taxon>Lamiales</taxon>
        <taxon>Lentibulariaceae</taxon>
        <taxon>Utricularia</taxon>
    </lineage>
</organism>
<evidence type="ECO:0000256" key="1">
    <source>
        <dbReference type="SAM" id="MobiDB-lite"/>
    </source>
</evidence>
<accession>A0A1Y0B0V9</accession>
<gene>
    <name evidence="2" type="ORF">AEK19_MT0768</name>
</gene>